<dbReference type="PANTHER" id="PTHR47829">
    <property type="entry name" value="HYDROLASE, PUTATIVE (AFU_ORTHOLOGUE AFUA_1G12880)-RELATED"/>
    <property type="match status" value="1"/>
</dbReference>
<feature type="domain" description="Aminoglycoside phosphotransferase" evidence="2">
    <location>
        <begin position="47"/>
        <end position="273"/>
    </location>
</feature>
<sequence length="368" mass="40421">MSGTAADQGVEATTETAPVRAGEELDWPRLESFLREHVDGLEGEFSVLQFPRGSANLTYQVTIGDTRLVVRRPPLGQVAPGAHDMVREHRVLSRLHAEYDRAPRALALCEDVDVIGAPFLVSEYRSGVVIWGEIPESMTHRPDAGRAVGFAVVEALADLHEVDAESVGLGDLGRPGGYLGRQVDGWLKRWSAVAEEGKDVLTVVGARLRELLPDRASGAIIHNDFKIDNCQFTPGDPDRVTSVFDWDMTTLGDPLADVGTLLNYWPEDGVEAAIAVPGLDRLGLPSKAELVERYAQRRGLDLSREDLLWYEALGCWKTAVIMQQLYMRWVRGESTDPRMAERGGPVVSLAERALNLLDGVQPHGRNLS</sequence>
<dbReference type="InterPro" id="IPR041726">
    <property type="entry name" value="ACAD10_11_N"/>
</dbReference>
<dbReference type="InterPro" id="IPR052898">
    <property type="entry name" value="ACAD10-like"/>
</dbReference>
<organism evidence="3 4">
    <name type="scientific">Nocardioides daedukensis</name>
    <dbReference type="NCBI Taxonomy" id="634462"/>
    <lineage>
        <taxon>Bacteria</taxon>
        <taxon>Bacillati</taxon>
        <taxon>Actinomycetota</taxon>
        <taxon>Actinomycetes</taxon>
        <taxon>Propionibacteriales</taxon>
        <taxon>Nocardioidaceae</taxon>
        <taxon>Nocardioides</taxon>
    </lineage>
</organism>
<dbReference type="EMBL" id="JACCAA010000001">
    <property type="protein sequence ID" value="NYG59565.1"/>
    <property type="molecule type" value="Genomic_DNA"/>
</dbReference>
<dbReference type="Gene3D" id="3.30.200.20">
    <property type="entry name" value="Phosphorylase Kinase, domain 1"/>
    <property type="match status" value="1"/>
</dbReference>
<dbReference type="InterPro" id="IPR011009">
    <property type="entry name" value="Kinase-like_dom_sf"/>
</dbReference>
<accession>A0A7Y9UVY1</accession>
<proteinExistence type="predicted"/>
<name>A0A7Y9UVY1_9ACTN</name>
<evidence type="ECO:0000313" key="4">
    <source>
        <dbReference type="Proteomes" id="UP000540656"/>
    </source>
</evidence>
<comment type="caution">
    <text evidence="3">The sequence shown here is derived from an EMBL/GenBank/DDBJ whole genome shotgun (WGS) entry which is preliminary data.</text>
</comment>
<keyword evidence="3" id="KW-0418">Kinase</keyword>
<feature type="compositionally biased region" description="Polar residues" evidence="1">
    <location>
        <begin position="1"/>
        <end position="16"/>
    </location>
</feature>
<keyword evidence="4" id="KW-1185">Reference proteome</keyword>
<dbReference type="RefSeq" id="WP_179502600.1">
    <property type="nucleotide sequence ID" value="NZ_JACCAA010000001.1"/>
</dbReference>
<dbReference type="Pfam" id="PF01636">
    <property type="entry name" value="APH"/>
    <property type="match status" value="1"/>
</dbReference>
<dbReference type="PANTHER" id="PTHR47829:SF1">
    <property type="entry name" value="HAD FAMILY PHOSPHATASE"/>
    <property type="match status" value="1"/>
</dbReference>
<dbReference type="AlphaFoldDB" id="A0A7Y9UVY1"/>
<dbReference type="Proteomes" id="UP000540656">
    <property type="component" value="Unassembled WGS sequence"/>
</dbReference>
<dbReference type="SUPFAM" id="SSF56112">
    <property type="entry name" value="Protein kinase-like (PK-like)"/>
    <property type="match status" value="1"/>
</dbReference>
<reference evidence="3 4" key="1">
    <citation type="submission" date="2020-07" db="EMBL/GenBank/DDBJ databases">
        <title>Sequencing the genomes of 1000 actinobacteria strains.</title>
        <authorList>
            <person name="Klenk H.-P."/>
        </authorList>
    </citation>
    <scope>NUCLEOTIDE SEQUENCE [LARGE SCALE GENOMIC DNA]</scope>
    <source>
        <strain evidence="3 4">DSM 23819</strain>
    </source>
</reference>
<evidence type="ECO:0000313" key="3">
    <source>
        <dbReference type="EMBL" id="NYG59565.1"/>
    </source>
</evidence>
<protein>
    <submittedName>
        <fullName evidence="3">Aminoglycoside phosphotransferase (APT) family kinase protein</fullName>
    </submittedName>
</protein>
<dbReference type="Gene3D" id="3.90.1200.10">
    <property type="match status" value="1"/>
</dbReference>
<evidence type="ECO:0000259" key="2">
    <source>
        <dbReference type="Pfam" id="PF01636"/>
    </source>
</evidence>
<dbReference type="InterPro" id="IPR002575">
    <property type="entry name" value="Aminoglycoside_PTrfase"/>
</dbReference>
<evidence type="ECO:0000256" key="1">
    <source>
        <dbReference type="SAM" id="MobiDB-lite"/>
    </source>
</evidence>
<keyword evidence="3" id="KW-0808">Transferase</keyword>
<feature type="region of interest" description="Disordered" evidence="1">
    <location>
        <begin position="1"/>
        <end position="21"/>
    </location>
</feature>
<dbReference type="CDD" id="cd05154">
    <property type="entry name" value="ACAD10_11_N-like"/>
    <property type="match status" value="1"/>
</dbReference>
<dbReference type="GO" id="GO:0016301">
    <property type="term" value="F:kinase activity"/>
    <property type="evidence" value="ECO:0007669"/>
    <property type="project" value="UniProtKB-KW"/>
</dbReference>
<gene>
    <name evidence="3" type="ORF">BJ980_002488</name>
</gene>